<proteinExistence type="predicted"/>
<dbReference type="RefSeq" id="WP_153735717.1">
    <property type="nucleotide sequence ID" value="NZ_WJNG01000003.1"/>
</dbReference>
<accession>A0A6A8D8I1</accession>
<protein>
    <submittedName>
        <fullName evidence="1">Uncharacterized protein</fullName>
    </submittedName>
</protein>
<evidence type="ECO:0000313" key="2">
    <source>
        <dbReference type="Proteomes" id="UP000799092"/>
    </source>
</evidence>
<gene>
    <name evidence="1" type="ORF">GH741_05175</name>
</gene>
<name>A0A6A8D8I1_9BACI</name>
<reference evidence="1" key="1">
    <citation type="submission" date="2019-11" db="EMBL/GenBank/DDBJ databases">
        <authorList>
            <person name="Li J."/>
        </authorList>
    </citation>
    <scope>NUCLEOTIDE SEQUENCE</scope>
    <source>
        <strain evidence="1">B6B</strain>
    </source>
</reference>
<dbReference type="Proteomes" id="UP000799092">
    <property type="component" value="Unassembled WGS sequence"/>
</dbReference>
<evidence type="ECO:0000313" key="1">
    <source>
        <dbReference type="EMBL" id="MRH42065.1"/>
    </source>
</evidence>
<dbReference type="EMBL" id="WJNG01000003">
    <property type="protein sequence ID" value="MRH42065.1"/>
    <property type="molecule type" value="Genomic_DNA"/>
</dbReference>
<dbReference type="AlphaFoldDB" id="A0A6A8D8I1"/>
<comment type="caution">
    <text evidence="1">The sequence shown here is derived from an EMBL/GenBank/DDBJ whole genome shotgun (WGS) entry which is preliminary data.</text>
</comment>
<organism evidence="1 2">
    <name type="scientific">Aquibacillus halophilus</name>
    <dbReference type="NCBI Taxonomy" id="930132"/>
    <lineage>
        <taxon>Bacteria</taxon>
        <taxon>Bacillati</taxon>
        <taxon>Bacillota</taxon>
        <taxon>Bacilli</taxon>
        <taxon>Bacillales</taxon>
        <taxon>Bacillaceae</taxon>
        <taxon>Aquibacillus</taxon>
    </lineage>
</organism>
<sequence length="68" mass="7790">MEFSMGQSYQRLNEASQSMLELVSEYIGTNTFCVTQTTDEQHSILTHVFNRNTVLFDAGDTLFLEDAY</sequence>
<keyword evidence="2" id="KW-1185">Reference proteome</keyword>